<protein>
    <submittedName>
        <fullName evidence="1">Uncharacterized protein</fullName>
    </submittedName>
</protein>
<evidence type="ECO:0000313" key="1">
    <source>
        <dbReference type="EMBL" id="QUX25886.1"/>
    </source>
</evidence>
<evidence type="ECO:0000313" key="2">
    <source>
        <dbReference type="Proteomes" id="UP000676079"/>
    </source>
</evidence>
<keyword evidence="2" id="KW-1185">Reference proteome</keyword>
<dbReference type="EMBL" id="CP074133">
    <property type="protein sequence ID" value="QUX25886.1"/>
    <property type="molecule type" value="Genomic_DNA"/>
</dbReference>
<sequence length="247" mass="26384">MSDPDGPERPEDLHEWTARGYEVGEARRWIGAGFALADADRWRTAGVYRPGPALSWRTAGLTPYTVRPLLRAGMAPREAVRWHELGYSHAEAAERHLAGERPHPRSAVRRMLHRLLRGSPAPSPEDGGAEAMGALLAAGIGPAAARPFADTGWAGPEAVPWARAGIDPARALILRELGFTAAEARSLGADAVELLRAWWDAGVPRGEVAAWAVAGFAPAEAARLRARGVDPERARVLRALGGDTGRG</sequence>
<organism evidence="1 2">
    <name type="scientific">Nocardiopsis changdeensis</name>
    <dbReference type="NCBI Taxonomy" id="2831969"/>
    <lineage>
        <taxon>Bacteria</taxon>
        <taxon>Bacillati</taxon>
        <taxon>Actinomycetota</taxon>
        <taxon>Actinomycetes</taxon>
        <taxon>Streptosporangiales</taxon>
        <taxon>Nocardiopsidaceae</taxon>
        <taxon>Nocardiopsis</taxon>
    </lineage>
</organism>
<dbReference type="Proteomes" id="UP000676079">
    <property type="component" value="Chromosome"/>
</dbReference>
<reference evidence="1 2" key="1">
    <citation type="submission" date="2021-05" db="EMBL/GenBank/DDBJ databases">
        <title>Direct Submission.</title>
        <authorList>
            <person name="Li K."/>
            <person name="Gao J."/>
        </authorList>
    </citation>
    <scope>NUCLEOTIDE SEQUENCE [LARGE SCALE GENOMIC DNA]</scope>
    <source>
        <strain evidence="1 2">Mg02</strain>
    </source>
</reference>
<accession>A0ABX8BUY0</accession>
<gene>
    <name evidence="1" type="ORF">KGD84_10660</name>
</gene>
<proteinExistence type="predicted"/>
<name>A0ABX8BUY0_9ACTN</name>